<accession>A0A0F9KZ61</accession>
<dbReference type="AlphaFoldDB" id="A0A0F9KZ61"/>
<proteinExistence type="predicted"/>
<evidence type="ECO:0000313" key="1">
    <source>
        <dbReference type="EMBL" id="KKM27273.1"/>
    </source>
</evidence>
<name>A0A0F9KZ61_9ZZZZ</name>
<gene>
    <name evidence="1" type="ORF">LCGC14_1576380</name>
</gene>
<reference evidence="1" key="1">
    <citation type="journal article" date="2015" name="Nature">
        <title>Complex archaea that bridge the gap between prokaryotes and eukaryotes.</title>
        <authorList>
            <person name="Spang A."/>
            <person name="Saw J.H."/>
            <person name="Jorgensen S.L."/>
            <person name="Zaremba-Niedzwiedzka K."/>
            <person name="Martijn J."/>
            <person name="Lind A.E."/>
            <person name="van Eijk R."/>
            <person name="Schleper C."/>
            <person name="Guy L."/>
            <person name="Ettema T.J."/>
        </authorList>
    </citation>
    <scope>NUCLEOTIDE SEQUENCE</scope>
</reference>
<protein>
    <submittedName>
        <fullName evidence="1">Uncharacterized protein</fullName>
    </submittedName>
</protein>
<dbReference type="EMBL" id="LAZR01012353">
    <property type="protein sequence ID" value="KKM27273.1"/>
    <property type="molecule type" value="Genomic_DNA"/>
</dbReference>
<comment type="caution">
    <text evidence="1">The sequence shown here is derived from an EMBL/GenBank/DDBJ whole genome shotgun (WGS) entry which is preliminary data.</text>
</comment>
<organism evidence="1">
    <name type="scientific">marine sediment metagenome</name>
    <dbReference type="NCBI Taxonomy" id="412755"/>
    <lineage>
        <taxon>unclassified sequences</taxon>
        <taxon>metagenomes</taxon>
        <taxon>ecological metagenomes</taxon>
    </lineage>
</organism>
<sequence>MTRVLPFFTETSSATIEIDGVTYRVPLVDSDGHLQVDVLNLADLSNALQSVGTDELRTRIIANVLATDAATATNQATMITALQLIDDLRNALDSVQTDRLNVNVYRDGASEVKSARVDVAATSTNRVTLLTPTSGKKVRIVSAMFLTASSTLTGVEIYFNTGASITTNAGKEILNAILQDTVEANWGLVWPDGGGPVGAVDEVVSIRTSIDIGIFATALIHYREE</sequence>